<comment type="caution">
    <text evidence="2">The sequence shown here is derived from an EMBL/GenBank/DDBJ whole genome shotgun (WGS) entry which is preliminary data.</text>
</comment>
<evidence type="ECO:0000313" key="3">
    <source>
        <dbReference type="Proteomes" id="UP000474676"/>
    </source>
</evidence>
<dbReference type="Pfam" id="PF12671">
    <property type="entry name" value="Amidase_6"/>
    <property type="match status" value="1"/>
</dbReference>
<feature type="domain" description="Putative amidase" evidence="1">
    <location>
        <begin position="40"/>
        <end position="199"/>
    </location>
</feature>
<dbReference type="EMBL" id="VUMZ01000007">
    <property type="protein sequence ID" value="MST52290.1"/>
    <property type="molecule type" value="Genomic_DNA"/>
</dbReference>
<gene>
    <name evidence="2" type="ORF">FYJ64_08215</name>
</gene>
<reference evidence="2 3" key="1">
    <citation type="submission" date="2019-08" db="EMBL/GenBank/DDBJ databases">
        <title>In-depth cultivation of the pig gut microbiome towards novel bacterial diversity and tailored functional studies.</title>
        <authorList>
            <person name="Wylensek D."/>
            <person name="Hitch T.C.A."/>
            <person name="Clavel T."/>
        </authorList>
    </citation>
    <scope>NUCLEOTIDE SEQUENCE [LARGE SCALE GENOMIC DNA]</scope>
    <source>
        <strain evidence="2 3">WCA-MUC-591-APC-3H</strain>
    </source>
</reference>
<organism evidence="2 3">
    <name type="scientific">Hornefia butyriciproducens</name>
    <dbReference type="NCBI Taxonomy" id="2652293"/>
    <lineage>
        <taxon>Bacteria</taxon>
        <taxon>Bacillati</taxon>
        <taxon>Bacillota</taxon>
        <taxon>Clostridia</taxon>
        <taxon>Peptostreptococcales</taxon>
        <taxon>Anaerovoracaceae</taxon>
        <taxon>Hornefia</taxon>
    </lineage>
</organism>
<dbReference type="PANTHER" id="PTHR40032">
    <property type="entry name" value="EXPORTED PROTEIN-RELATED"/>
    <property type="match status" value="1"/>
</dbReference>
<protein>
    <recommendedName>
        <fullName evidence="1">Putative amidase domain-containing protein</fullName>
    </recommendedName>
</protein>
<dbReference type="InterPro" id="IPR024301">
    <property type="entry name" value="Amidase_6"/>
</dbReference>
<evidence type="ECO:0000259" key="1">
    <source>
        <dbReference type="Pfam" id="PF12671"/>
    </source>
</evidence>
<dbReference type="RefSeq" id="WP_154574690.1">
    <property type="nucleotide sequence ID" value="NZ_VUMZ01000007.1"/>
</dbReference>
<sequence length="209" mass="23841">MNKDEQDKTIDLIKEEAREEMAAEEKYDNVLNESIEPNGYNDSDAVKYAKKWAKSRNSKYKSHSADCTNFVSQCVKAGGKSMSKPSSIPVGVKDTTKYWYSVRYEEWHTNHYIYRWKESTSFIRVSDFYTYWKNKGIATASYSSKAKLHNGAKIGDVVQLKNGDGKWFHSIIITGGSKGARKYCGHSKDRLDEPVKNISGAVSYRALKF</sequence>
<dbReference type="GeneID" id="303115310"/>
<dbReference type="AlphaFoldDB" id="A0A6L5Y6H1"/>
<dbReference type="Proteomes" id="UP000474676">
    <property type="component" value="Unassembled WGS sequence"/>
</dbReference>
<proteinExistence type="predicted"/>
<accession>A0A6L5Y6H1</accession>
<name>A0A6L5Y6H1_9FIRM</name>
<dbReference type="PANTHER" id="PTHR40032:SF1">
    <property type="entry name" value="EXPORTED PROTEIN"/>
    <property type="match status" value="1"/>
</dbReference>
<keyword evidence="3" id="KW-1185">Reference proteome</keyword>
<evidence type="ECO:0000313" key="2">
    <source>
        <dbReference type="EMBL" id="MST52290.1"/>
    </source>
</evidence>